<evidence type="ECO:0000313" key="2">
    <source>
        <dbReference type="WBParaSite" id="Pan_g11030.t1"/>
    </source>
</evidence>
<sequence>MSFVKSTCLSNNLLKLKDRAVQNYKQQHPRDVDGVEKLNRYFTFLCKTTLPMARWFTDIHSYGNFYFYHSVHGPPTVETVKNKLGNNKNYCEITADDLFTNFNKASNDRPVGAFTHCWYTLKVQKQDEEFFEMDYFIIVTGIDDYISNDGFETVSSLISSPNLKRYFDEAFPQLKLDASRVNFVFTCTKLPELLVWRLAKDFDEKLKFEPAVDSQKYALENLTNEKWDIVTINCEAEVTKVVQTTMSQNDCDILTLEKVKQLQAQLRRRYPNWRVCWYKTEINWQFAVPCVIYVKRADSFCWYLAFYAPLEWSNELQTSADYDCGADNEEVENRFTDYDNIINNNNLNSVEQSLNSILGYPISMFLYQTAAGIHHRAILIKHKEAYRSIKMDFNYMCKKVMQAAVISDEPFKSALYAIQQVIGREFRKGVLPKHEILEHNIPTVSTAIKQLLIGTDHDKHLRKKYAVIYCSRNTALRFGSVENALLEIGPIKIVVIVS</sequence>
<accession>A0A7E4UNZ0</accession>
<reference evidence="2" key="2">
    <citation type="submission" date="2020-10" db="UniProtKB">
        <authorList>
            <consortium name="WormBaseParasite"/>
        </authorList>
    </citation>
    <scope>IDENTIFICATION</scope>
</reference>
<reference evidence="1" key="1">
    <citation type="journal article" date="2013" name="Genetics">
        <title>The draft genome and transcriptome of Panagrellus redivivus are shaped by the harsh demands of a free-living lifestyle.</title>
        <authorList>
            <person name="Srinivasan J."/>
            <person name="Dillman A.R."/>
            <person name="Macchietto M.G."/>
            <person name="Heikkinen L."/>
            <person name="Lakso M."/>
            <person name="Fracchia K.M."/>
            <person name="Antoshechkin I."/>
            <person name="Mortazavi A."/>
            <person name="Wong G."/>
            <person name="Sternberg P.W."/>
        </authorList>
    </citation>
    <scope>NUCLEOTIDE SEQUENCE [LARGE SCALE GENOMIC DNA]</scope>
    <source>
        <strain evidence="1">MT8872</strain>
    </source>
</reference>
<dbReference type="Proteomes" id="UP000492821">
    <property type="component" value="Unassembled WGS sequence"/>
</dbReference>
<keyword evidence="1" id="KW-1185">Reference proteome</keyword>
<protein>
    <submittedName>
        <fullName evidence="2">SEFIR domain-containing protein</fullName>
    </submittedName>
</protein>
<evidence type="ECO:0000313" key="1">
    <source>
        <dbReference type="Proteomes" id="UP000492821"/>
    </source>
</evidence>
<organism evidence="1 2">
    <name type="scientific">Panagrellus redivivus</name>
    <name type="common">Microworm</name>
    <dbReference type="NCBI Taxonomy" id="6233"/>
    <lineage>
        <taxon>Eukaryota</taxon>
        <taxon>Metazoa</taxon>
        <taxon>Ecdysozoa</taxon>
        <taxon>Nematoda</taxon>
        <taxon>Chromadorea</taxon>
        <taxon>Rhabditida</taxon>
        <taxon>Tylenchina</taxon>
        <taxon>Panagrolaimomorpha</taxon>
        <taxon>Panagrolaimoidea</taxon>
        <taxon>Panagrolaimidae</taxon>
        <taxon>Panagrellus</taxon>
    </lineage>
</organism>
<dbReference type="AlphaFoldDB" id="A0A7E4UNZ0"/>
<dbReference type="WBParaSite" id="Pan_g11030.t1">
    <property type="protein sequence ID" value="Pan_g11030.t1"/>
    <property type="gene ID" value="Pan_g11030"/>
</dbReference>
<proteinExistence type="predicted"/>
<name>A0A7E4UNZ0_PANRE</name>